<sequence>MECSFPTYSHFLRRDIPWETYMTTKLITGTGLQLLRRYAKKPENYKAQLLDDDLQEALNQLEEGLKDNIKKLSSFDKYKQEVLLGHLDWSPMHRDPIFWRDNITNFEEHDFQILRVLLTILDASTDPRTLAVACYDLSQFIQYHPAGRIIVTDLRAKDRVMKMMNHENAEVTKNALLCIQRLFLGAKYASFLQA</sequence>
<dbReference type="AlphaFoldDB" id="A0A2G9H9B5"/>
<evidence type="ECO:0000259" key="7">
    <source>
        <dbReference type="Pfam" id="PF11698"/>
    </source>
</evidence>
<dbReference type="FunFam" id="1.25.40.150:FF:000004">
    <property type="entry name" value="V-type proton ATPase subunit H"/>
    <property type="match status" value="1"/>
</dbReference>
<evidence type="ECO:0000256" key="6">
    <source>
        <dbReference type="ARBA" id="ARBA00082218"/>
    </source>
</evidence>
<keyword evidence="9" id="KW-1185">Reference proteome</keyword>
<dbReference type="Proteomes" id="UP000231279">
    <property type="component" value="Unassembled WGS sequence"/>
</dbReference>
<evidence type="ECO:0000256" key="5">
    <source>
        <dbReference type="ARBA" id="ARBA00025045"/>
    </source>
</evidence>
<evidence type="ECO:0000313" key="8">
    <source>
        <dbReference type="EMBL" id="PIN14104.1"/>
    </source>
</evidence>
<organism evidence="8 9">
    <name type="scientific">Handroanthus impetiginosus</name>
    <dbReference type="NCBI Taxonomy" id="429701"/>
    <lineage>
        <taxon>Eukaryota</taxon>
        <taxon>Viridiplantae</taxon>
        <taxon>Streptophyta</taxon>
        <taxon>Embryophyta</taxon>
        <taxon>Tracheophyta</taxon>
        <taxon>Spermatophyta</taxon>
        <taxon>Magnoliopsida</taxon>
        <taxon>eudicotyledons</taxon>
        <taxon>Gunneridae</taxon>
        <taxon>Pentapetalae</taxon>
        <taxon>asterids</taxon>
        <taxon>lamiids</taxon>
        <taxon>Lamiales</taxon>
        <taxon>Bignoniaceae</taxon>
        <taxon>Crescentiina</taxon>
        <taxon>Tabebuia alliance</taxon>
        <taxon>Handroanthus</taxon>
    </lineage>
</organism>
<comment type="function">
    <text evidence="5">Subunit of the peripheral V1 complex of vacuolar ATPase. Subunit H activates the ATPase activity of the enzyme and couples ATPase activity to proton flow. Vacuolar ATPase is responsible for acidifying a variety of intracellular compartments in eukaryotic cells, thus providing most of the energy required for transport processes in the vacuolar system.</text>
</comment>
<dbReference type="PANTHER" id="PTHR10698">
    <property type="entry name" value="V-TYPE PROTON ATPASE SUBUNIT H"/>
    <property type="match status" value="1"/>
</dbReference>
<evidence type="ECO:0000256" key="3">
    <source>
        <dbReference type="ARBA" id="ARBA00022781"/>
    </source>
</evidence>
<keyword evidence="4" id="KW-0406">Ion transport</keyword>
<dbReference type="OrthoDB" id="10263554at2759"/>
<dbReference type="InterPro" id="IPR018506">
    <property type="entry name" value="Cyt_B5_heme-BS"/>
</dbReference>
<evidence type="ECO:0000256" key="4">
    <source>
        <dbReference type="ARBA" id="ARBA00023065"/>
    </source>
</evidence>
<comment type="similarity">
    <text evidence="1">Belongs to the V-ATPase H subunit family.</text>
</comment>
<evidence type="ECO:0000256" key="1">
    <source>
        <dbReference type="ARBA" id="ARBA00008613"/>
    </source>
</evidence>
<feature type="domain" description="ATPase V1 complex subunit H C-terminal" evidence="7">
    <location>
        <begin position="71"/>
        <end position="183"/>
    </location>
</feature>
<keyword evidence="2" id="KW-0813">Transport</keyword>
<keyword evidence="3" id="KW-0375">Hydrogen ion transport</keyword>
<dbReference type="Gene3D" id="1.25.40.150">
    <property type="entry name" value="V-type ATPase, subunit H, C-terminal domain"/>
    <property type="match status" value="1"/>
</dbReference>
<name>A0A2G9H9B5_9LAMI</name>
<evidence type="ECO:0000313" key="9">
    <source>
        <dbReference type="Proteomes" id="UP000231279"/>
    </source>
</evidence>
<dbReference type="STRING" id="429701.A0A2G9H9B5"/>
<protein>
    <recommendedName>
        <fullName evidence="6">Vacuolar proton pump subunit H</fullName>
    </recommendedName>
</protein>
<dbReference type="InterPro" id="IPR004908">
    <property type="entry name" value="ATPase_V1-cplx_hsu"/>
</dbReference>
<dbReference type="GO" id="GO:0046961">
    <property type="term" value="F:proton-transporting ATPase activity, rotational mechanism"/>
    <property type="evidence" value="ECO:0007669"/>
    <property type="project" value="InterPro"/>
</dbReference>
<dbReference type="EMBL" id="NKXS01002349">
    <property type="protein sequence ID" value="PIN14104.1"/>
    <property type="molecule type" value="Genomic_DNA"/>
</dbReference>
<dbReference type="InterPro" id="IPR038497">
    <property type="entry name" value="ATPase_V1-cplx_hsu_C_sf"/>
</dbReference>
<dbReference type="GO" id="GO:0020037">
    <property type="term" value="F:heme binding"/>
    <property type="evidence" value="ECO:0007669"/>
    <property type="project" value="InterPro"/>
</dbReference>
<dbReference type="PANTHER" id="PTHR10698:SF0">
    <property type="entry name" value="V-TYPE PROTON ATPASE SUBUNIT H"/>
    <property type="match status" value="1"/>
</dbReference>
<gene>
    <name evidence="8" type="ORF">CDL12_13265</name>
</gene>
<dbReference type="GO" id="GO:0000221">
    <property type="term" value="C:vacuolar proton-transporting V-type ATPase, V1 domain"/>
    <property type="evidence" value="ECO:0007669"/>
    <property type="project" value="InterPro"/>
</dbReference>
<dbReference type="Pfam" id="PF11698">
    <property type="entry name" value="V-ATPase_H_C"/>
    <property type="match status" value="1"/>
</dbReference>
<reference evidence="9" key="1">
    <citation type="journal article" date="2018" name="Gigascience">
        <title>Genome assembly of the Pink Ipe (Handroanthus impetiginosus, Bignoniaceae), a highly valued, ecologically keystone Neotropical timber forest tree.</title>
        <authorList>
            <person name="Silva-Junior O.B."/>
            <person name="Grattapaglia D."/>
            <person name="Novaes E."/>
            <person name="Collevatti R.G."/>
        </authorList>
    </citation>
    <scope>NUCLEOTIDE SEQUENCE [LARGE SCALE GENOMIC DNA]</scope>
    <source>
        <strain evidence="9">cv. UFG-1</strain>
    </source>
</reference>
<proteinExistence type="inferred from homology"/>
<dbReference type="InterPro" id="IPR011987">
    <property type="entry name" value="ATPase_V1-cplx_hsu_C"/>
</dbReference>
<dbReference type="SUPFAM" id="SSF48371">
    <property type="entry name" value="ARM repeat"/>
    <property type="match status" value="1"/>
</dbReference>
<dbReference type="InterPro" id="IPR016024">
    <property type="entry name" value="ARM-type_fold"/>
</dbReference>
<dbReference type="PROSITE" id="PS00191">
    <property type="entry name" value="CYTOCHROME_B5_1"/>
    <property type="match status" value="1"/>
</dbReference>
<comment type="caution">
    <text evidence="8">The sequence shown here is derived from an EMBL/GenBank/DDBJ whole genome shotgun (WGS) entry which is preliminary data.</text>
</comment>
<evidence type="ECO:0000256" key="2">
    <source>
        <dbReference type="ARBA" id="ARBA00022448"/>
    </source>
</evidence>
<accession>A0A2G9H9B5</accession>